<feature type="transmembrane region" description="Helical" evidence="1">
    <location>
        <begin position="28"/>
        <end position="47"/>
    </location>
</feature>
<keyword evidence="1" id="KW-0472">Membrane</keyword>
<proteinExistence type="predicted"/>
<dbReference type="InterPro" id="IPR009597">
    <property type="entry name" value="DUF1206"/>
</dbReference>
<feature type="transmembrane region" description="Helical" evidence="1">
    <location>
        <begin position="155"/>
        <end position="176"/>
    </location>
</feature>
<evidence type="ECO:0000256" key="1">
    <source>
        <dbReference type="SAM" id="Phobius"/>
    </source>
</evidence>
<gene>
    <name evidence="3" type="ORF">ACFSJS_13670</name>
</gene>
<name>A0ABW4PKJ9_9ACTN</name>
<feature type="transmembrane region" description="Helical" evidence="1">
    <location>
        <begin position="197"/>
        <end position="224"/>
    </location>
</feature>
<feature type="domain" description="DUF1206" evidence="2">
    <location>
        <begin position="201"/>
        <end position="269"/>
    </location>
</feature>
<evidence type="ECO:0000313" key="4">
    <source>
        <dbReference type="Proteomes" id="UP001597365"/>
    </source>
</evidence>
<comment type="caution">
    <text evidence="3">The sequence shown here is derived from an EMBL/GenBank/DDBJ whole genome shotgun (WGS) entry which is preliminary data.</text>
</comment>
<accession>A0ABW4PKJ9</accession>
<reference evidence="4" key="1">
    <citation type="journal article" date="2019" name="Int. J. Syst. Evol. Microbiol.">
        <title>The Global Catalogue of Microorganisms (GCM) 10K type strain sequencing project: providing services to taxonomists for standard genome sequencing and annotation.</title>
        <authorList>
            <consortium name="The Broad Institute Genomics Platform"/>
            <consortium name="The Broad Institute Genome Sequencing Center for Infectious Disease"/>
            <person name="Wu L."/>
            <person name="Ma J."/>
        </authorList>
    </citation>
    <scope>NUCLEOTIDE SEQUENCE [LARGE SCALE GENOMIC DNA]</scope>
    <source>
        <strain evidence="4">CGMCC 4.7455</strain>
    </source>
</reference>
<keyword evidence="1" id="KW-1133">Transmembrane helix</keyword>
<evidence type="ECO:0000259" key="2">
    <source>
        <dbReference type="Pfam" id="PF06724"/>
    </source>
</evidence>
<feature type="transmembrane region" description="Helical" evidence="1">
    <location>
        <begin position="67"/>
        <end position="88"/>
    </location>
</feature>
<feature type="domain" description="DUF1206" evidence="2">
    <location>
        <begin position="110"/>
        <end position="177"/>
    </location>
</feature>
<feature type="transmembrane region" description="Helical" evidence="1">
    <location>
        <begin position="109"/>
        <end position="128"/>
    </location>
</feature>
<keyword evidence="1" id="KW-0812">Transmembrane</keyword>
<keyword evidence="4" id="KW-1185">Reference proteome</keyword>
<sequence>MRTRTSVRGRAGRTADGPAVRAAARWGLVAYGVVYLLIGALALQVASGDRGRQADSGGALRELARQPFGQALVWAAGAGLAGLALWRLSEALLGAARPDGHRPKERLRSAARAAVLAVLAASAIAVAAGSGDGGSSDEQSRDLTSRLLDLPAGRWLVGALGLAVVGVGVWSVVRALRHEFRREVGPVPPRLRRTVDVLGVAGGVSRGLVFAVAGAFAVSAAVRYDPDEARGLDDSLRALAGTPAGPWLLAAVAVGLVLYGVFLFALARWHRG</sequence>
<evidence type="ECO:0000313" key="3">
    <source>
        <dbReference type="EMBL" id="MFD1830715.1"/>
    </source>
</evidence>
<feature type="transmembrane region" description="Helical" evidence="1">
    <location>
        <begin position="244"/>
        <end position="267"/>
    </location>
</feature>
<feature type="domain" description="DUF1206" evidence="2">
    <location>
        <begin position="27"/>
        <end position="92"/>
    </location>
</feature>
<dbReference type="Pfam" id="PF06724">
    <property type="entry name" value="DUF1206"/>
    <property type="match status" value="3"/>
</dbReference>
<organism evidence="3 4">
    <name type="scientific">Streptomyces desertarenae</name>
    <dbReference type="NCBI Taxonomy" id="2666184"/>
    <lineage>
        <taxon>Bacteria</taxon>
        <taxon>Bacillati</taxon>
        <taxon>Actinomycetota</taxon>
        <taxon>Actinomycetes</taxon>
        <taxon>Kitasatosporales</taxon>
        <taxon>Streptomycetaceae</taxon>
        <taxon>Streptomyces</taxon>
    </lineage>
</organism>
<protein>
    <submittedName>
        <fullName evidence="3">DUF1206 domain-containing protein</fullName>
    </submittedName>
</protein>
<dbReference type="Proteomes" id="UP001597365">
    <property type="component" value="Unassembled WGS sequence"/>
</dbReference>
<dbReference type="EMBL" id="JBHUFU010000007">
    <property type="protein sequence ID" value="MFD1830715.1"/>
    <property type="molecule type" value="Genomic_DNA"/>
</dbReference>
<dbReference type="RefSeq" id="WP_380899910.1">
    <property type="nucleotide sequence ID" value="NZ_JBHUFU010000007.1"/>
</dbReference>